<evidence type="ECO:0000313" key="3">
    <source>
        <dbReference type="Proteomes" id="UP001500956"/>
    </source>
</evidence>
<dbReference type="EMBL" id="BAABID010000008">
    <property type="protein sequence ID" value="GAA4726097.1"/>
    <property type="molecule type" value="Genomic_DNA"/>
</dbReference>
<accession>A0ABP8YGS0</accession>
<name>A0ABP8YGS0_9MICO</name>
<evidence type="ECO:0000256" key="1">
    <source>
        <dbReference type="SAM" id="Phobius"/>
    </source>
</evidence>
<reference evidence="3" key="1">
    <citation type="journal article" date="2019" name="Int. J. Syst. Evol. Microbiol.">
        <title>The Global Catalogue of Microorganisms (GCM) 10K type strain sequencing project: providing services to taxonomists for standard genome sequencing and annotation.</title>
        <authorList>
            <consortium name="The Broad Institute Genomics Platform"/>
            <consortium name="The Broad Institute Genome Sequencing Center for Infectious Disease"/>
            <person name="Wu L."/>
            <person name="Ma J."/>
        </authorList>
    </citation>
    <scope>NUCLEOTIDE SEQUENCE [LARGE SCALE GENOMIC DNA]</scope>
    <source>
        <strain evidence="3">JCM 18063</strain>
    </source>
</reference>
<feature type="transmembrane region" description="Helical" evidence="1">
    <location>
        <begin position="79"/>
        <end position="97"/>
    </location>
</feature>
<keyword evidence="1" id="KW-0812">Transmembrane</keyword>
<organism evidence="2 3">
    <name type="scientific">Isoptericola chiayiensis</name>
    <dbReference type="NCBI Taxonomy" id="579446"/>
    <lineage>
        <taxon>Bacteria</taxon>
        <taxon>Bacillati</taxon>
        <taxon>Actinomycetota</taxon>
        <taxon>Actinomycetes</taxon>
        <taxon>Micrococcales</taxon>
        <taxon>Promicromonosporaceae</taxon>
        <taxon>Isoptericola</taxon>
    </lineage>
</organism>
<feature type="transmembrane region" description="Helical" evidence="1">
    <location>
        <begin position="37"/>
        <end position="67"/>
    </location>
</feature>
<feature type="transmembrane region" description="Helical" evidence="1">
    <location>
        <begin position="6"/>
        <end position="25"/>
    </location>
</feature>
<keyword evidence="1" id="KW-1133">Transmembrane helix</keyword>
<sequence length="140" mass="14692">MDGFISLLGLVLGVAAVVLSFRAAWAGLRFAHLQGFYVISPIFGGAVVLVLSMLANLGFFFGILIVLEQASKGIFPPRVAYVLAFVMTLCGIGSFVLSRRARAAREGRVLLDLAILESIGGRLGIAGLAIGAALAANHYQ</sequence>
<keyword evidence="3" id="KW-1185">Reference proteome</keyword>
<feature type="transmembrane region" description="Helical" evidence="1">
    <location>
        <begin position="109"/>
        <end position="136"/>
    </location>
</feature>
<comment type="caution">
    <text evidence="2">The sequence shown here is derived from an EMBL/GenBank/DDBJ whole genome shotgun (WGS) entry which is preliminary data.</text>
</comment>
<keyword evidence="1" id="KW-0472">Membrane</keyword>
<proteinExistence type="predicted"/>
<dbReference type="Proteomes" id="UP001500956">
    <property type="component" value="Unassembled WGS sequence"/>
</dbReference>
<protein>
    <submittedName>
        <fullName evidence="2">Uncharacterized protein</fullName>
    </submittedName>
</protein>
<evidence type="ECO:0000313" key="2">
    <source>
        <dbReference type="EMBL" id="GAA4726097.1"/>
    </source>
</evidence>
<gene>
    <name evidence="2" type="ORF">GCM10023216_15720</name>
</gene>